<accession>X1AXR6</accession>
<dbReference type="EMBL" id="BART01015680">
    <property type="protein sequence ID" value="GAG87560.1"/>
    <property type="molecule type" value="Genomic_DNA"/>
</dbReference>
<dbReference type="AlphaFoldDB" id="X1AXR6"/>
<reference evidence="1" key="1">
    <citation type="journal article" date="2014" name="Front. Microbiol.">
        <title>High frequency of phylogenetically diverse reductive dehalogenase-homologous genes in deep subseafloor sedimentary metagenomes.</title>
        <authorList>
            <person name="Kawai M."/>
            <person name="Futagami T."/>
            <person name="Toyoda A."/>
            <person name="Takaki Y."/>
            <person name="Nishi S."/>
            <person name="Hori S."/>
            <person name="Arai W."/>
            <person name="Tsubouchi T."/>
            <person name="Morono Y."/>
            <person name="Uchiyama I."/>
            <person name="Ito T."/>
            <person name="Fujiyama A."/>
            <person name="Inagaki F."/>
            <person name="Takami H."/>
        </authorList>
    </citation>
    <scope>NUCLEOTIDE SEQUENCE</scope>
    <source>
        <strain evidence="1">Expedition CK06-06</strain>
    </source>
</reference>
<organism evidence="1">
    <name type="scientific">marine sediment metagenome</name>
    <dbReference type="NCBI Taxonomy" id="412755"/>
    <lineage>
        <taxon>unclassified sequences</taxon>
        <taxon>metagenomes</taxon>
        <taxon>ecological metagenomes</taxon>
    </lineage>
</organism>
<evidence type="ECO:0000313" key="1">
    <source>
        <dbReference type="EMBL" id="GAG87560.1"/>
    </source>
</evidence>
<sequence>MATIIQEAPHHAAAAQAEAAPHVQVVIYKLTDKGRQEYKVLKII</sequence>
<comment type="caution">
    <text evidence="1">The sequence shown here is derived from an EMBL/GenBank/DDBJ whole genome shotgun (WGS) entry which is preliminary data.</text>
</comment>
<gene>
    <name evidence="1" type="ORF">S01H4_30388</name>
</gene>
<feature type="non-terminal residue" evidence="1">
    <location>
        <position position="44"/>
    </location>
</feature>
<protein>
    <submittedName>
        <fullName evidence="1">Uncharacterized protein</fullName>
    </submittedName>
</protein>
<name>X1AXR6_9ZZZZ</name>
<proteinExistence type="predicted"/>